<dbReference type="SUPFAM" id="SSF48179">
    <property type="entry name" value="6-phosphogluconate dehydrogenase C-terminal domain-like"/>
    <property type="match status" value="1"/>
</dbReference>
<dbReference type="GO" id="GO:0005737">
    <property type="term" value="C:cytoplasm"/>
    <property type="evidence" value="ECO:0007669"/>
    <property type="project" value="TreeGrafter"/>
</dbReference>
<dbReference type="InterPro" id="IPR013332">
    <property type="entry name" value="KPR_N"/>
</dbReference>
<keyword evidence="4" id="KW-1185">Reference proteome</keyword>
<dbReference type="InterPro" id="IPR051402">
    <property type="entry name" value="KPR-Related"/>
</dbReference>
<dbReference type="InterPro" id="IPR008927">
    <property type="entry name" value="6-PGluconate_DH-like_C_sf"/>
</dbReference>
<dbReference type="Gene3D" id="3.40.50.720">
    <property type="entry name" value="NAD(P)-binding Rossmann-like Domain"/>
    <property type="match status" value="1"/>
</dbReference>
<reference evidence="4" key="1">
    <citation type="submission" date="2016-09" db="EMBL/GenBank/DDBJ databases">
        <authorList>
            <person name="Jeantristanb JTB J.-T."/>
            <person name="Ricardo R."/>
        </authorList>
    </citation>
    <scope>NUCLEOTIDE SEQUENCE [LARGE SCALE GENOMIC DNA]</scope>
</reference>
<accession>A0A238F869</accession>
<evidence type="ECO:0000259" key="2">
    <source>
        <dbReference type="Pfam" id="PF08546"/>
    </source>
</evidence>
<dbReference type="PANTHER" id="PTHR21708:SF43">
    <property type="entry name" value="KETOPANTOATE REDUCTASE C-TERMINAL DOMAIN-CONTAINING PROTEIN"/>
    <property type="match status" value="1"/>
</dbReference>
<dbReference type="Pfam" id="PF02558">
    <property type="entry name" value="ApbA"/>
    <property type="match status" value="1"/>
</dbReference>
<dbReference type="InterPro" id="IPR013752">
    <property type="entry name" value="KPA_reductase"/>
</dbReference>
<name>A0A238F869_9BASI</name>
<feature type="domain" description="Ketopantoate reductase N-terminal" evidence="1">
    <location>
        <begin position="10"/>
        <end position="169"/>
    </location>
</feature>
<evidence type="ECO:0000259" key="1">
    <source>
        <dbReference type="Pfam" id="PF02558"/>
    </source>
</evidence>
<evidence type="ECO:0000313" key="3">
    <source>
        <dbReference type="EMBL" id="SCV68064.1"/>
    </source>
</evidence>
<protein>
    <submittedName>
        <fullName evidence="3">BQ2448_185 protein</fullName>
    </submittedName>
</protein>
<dbReference type="EMBL" id="FMSP01000003">
    <property type="protein sequence ID" value="SCV68064.1"/>
    <property type="molecule type" value="Genomic_DNA"/>
</dbReference>
<dbReference type="Gene3D" id="1.10.1040.10">
    <property type="entry name" value="N-(1-d-carboxylethyl)-l-norvaline Dehydrogenase, domain 2"/>
    <property type="match status" value="1"/>
</dbReference>
<feature type="domain" description="Ketopantoate reductase C-terminal" evidence="2">
    <location>
        <begin position="226"/>
        <end position="381"/>
    </location>
</feature>
<evidence type="ECO:0000313" key="4">
    <source>
        <dbReference type="Proteomes" id="UP000198372"/>
    </source>
</evidence>
<dbReference type="AlphaFoldDB" id="A0A238F869"/>
<proteinExistence type="predicted"/>
<sequence>MSQPNGQEVLCIGFGALGVMYSWILEKGGMKVTAVTRPHMLGTMQSQGVTIDSEKFGTIKNWKPHRLVGDAAHANDRSYAYIVCSFKALPDLVPTASLVAPFVEGEHAKRRTPTIVLLQNGIGIEHPLQLTYPHVPIISVIAWIGANLLREEDAIRVTHGKLERLVIGLYTGEGRSTTRGVAEDDFADPAGYIDDPDRKRAGLISTDQFANALQAGGGTVEVAAEIQASRWLKALWNSALSSLCTLSRSTVSALLAPEVLPFTLPVTRRTMLEVLYVARAWGYSEEAVPMKAIDDTLRMTIQLYAPQPARTPGVGTVSDAFNEKLDSSQRATQNFKPGMLLDIEHGRPCELEPIIGSILDHARARGVATPRLDLVYATLKVQQDAALKASSQRQENQEHINQWTHRKPPIAGAVDTHAWDRRAPKLGRFNSMDAGGDILSARPDKKLRGKPVNLDLA</sequence>
<dbReference type="STRING" id="269621.A0A238F869"/>
<dbReference type="PANTHER" id="PTHR21708">
    <property type="entry name" value="PROBABLE 2-DEHYDROPANTOATE 2-REDUCTASE"/>
    <property type="match status" value="1"/>
</dbReference>
<gene>
    <name evidence="3" type="ORF">BQ2448_185</name>
</gene>
<organism evidence="3 4">
    <name type="scientific">Microbotryum intermedium</name>
    <dbReference type="NCBI Taxonomy" id="269621"/>
    <lineage>
        <taxon>Eukaryota</taxon>
        <taxon>Fungi</taxon>
        <taxon>Dikarya</taxon>
        <taxon>Basidiomycota</taxon>
        <taxon>Pucciniomycotina</taxon>
        <taxon>Microbotryomycetes</taxon>
        <taxon>Microbotryales</taxon>
        <taxon>Microbotryaceae</taxon>
        <taxon>Microbotryum</taxon>
    </lineage>
</organism>
<dbReference type="OrthoDB" id="3609at2759"/>
<dbReference type="Proteomes" id="UP000198372">
    <property type="component" value="Unassembled WGS sequence"/>
</dbReference>
<dbReference type="Pfam" id="PF08546">
    <property type="entry name" value="ApbA_C"/>
    <property type="match status" value="1"/>
</dbReference>
<dbReference type="InterPro" id="IPR013328">
    <property type="entry name" value="6PGD_dom2"/>
</dbReference>